<dbReference type="CDD" id="cd11386">
    <property type="entry name" value="MCP_signal"/>
    <property type="match status" value="1"/>
</dbReference>
<keyword evidence="10" id="KW-1185">Reference proteome</keyword>
<dbReference type="PROSITE" id="PS50885">
    <property type="entry name" value="HAMP"/>
    <property type="match status" value="1"/>
</dbReference>
<evidence type="ECO:0000256" key="4">
    <source>
        <dbReference type="PROSITE-ProRule" id="PRU00284"/>
    </source>
</evidence>
<dbReference type="EMBL" id="CP000112">
    <property type="protein sequence ID" value="ABB38549.1"/>
    <property type="molecule type" value="Genomic_DNA"/>
</dbReference>
<dbReference type="Pfam" id="PF07700">
    <property type="entry name" value="HNOB"/>
    <property type="match status" value="1"/>
</dbReference>
<dbReference type="HOGENOM" id="CLU_322568_0_0_7"/>
<keyword evidence="6" id="KW-0472">Membrane</keyword>
<comment type="subcellular location">
    <subcellularLocation>
        <location evidence="1">Membrane</location>
    </subcellularLocation>
</comment>
<feature type="domain" description="HAMP" evidence="8">
    <location>
        <begin position="340"/>
        <end position="392"/>
    </location>
</feature>
<dbReference type="PANTHER" id="PTHR32089:SF112">
    <property type="entry name" value="LYSOZYME-LIKE PROTEIN-RELATED"/>
    <property type="match status" value="1"/>
</dbReference>
<feature type="transmembrane region" description="Helical" evidence="6">
    <location>
        <begin position="13"/>
        <end position="32"/>
    </location>
</feature>
<dbReference type="AlphaFoldDB" id="Q310U7"/>
<dbReference type="SUPFAM" id="SSF111126">
    <property type="entry name" value="Ligand-binding domain in the NO signalling and Golgi transport"/>
    <property type="match status" value="1"/>
</dbReference>
<dbReference type="Gene3D" id="3.90.1520.10">
    <property type="entry name" value="H-NOX domain"/>
    <property type="match status" value="1"/>
</dbReference>
<evidence type="ECO:0000259" key="7">
    <source>
        <dbReference type="PROSITE" id="PS50111"/>
    </source>
</evidence>
<dbReference type="InterPro" id="IPR011644">
    <property type="entry name" value="Heme_NO-bd"/>
</dbReference>
<feature type="coiled-coil region" evidence="5">
    <location>
        <begin position="629"/>
        <end position="656"/>
    </location>
</feature>
<organism evidence="9 10">
    <name type="scientific">Oleidesulfovibrio alaskensis (strain ATCC BAA-1058 / DSM 17464 / G20)</name>
    <name type="common">Desulfovibrio alaskensis</name>
    <dbReference type="NCBI Taxonomy" id="207559"/>
    <lineage>
        <taxon>Bacteria</taxon>
        <taxon>Pseudomonadati</taxon>
        <taxon>Thermodesulfobacteriota</taxon>
        <taxon>Desulfovibrionia</taxon>
        <taxon>Desulfovibrionales</taxon>
        <taxon>Desulfovibrionaceae</taxon>
        <taxon>Oleidesulfovibrio</taxon>
    </lineage>
</organism>
<dbReference type="Gene3D" id="1.10.287.950">
    <property type="entry name" value="Methyl-accepting chemotaxis protein"/>
    <property type="match status" value="1"/>
</dbReference>
<proteinExistence type="inferred from homology"/>
<dbReference type="PROSITE" id="PS50111">
    <property type="entry name" value="CHEMOTAXIS_TRANSDUC_2"/>
    <property type="match status" value="1"/>
</dbReference>
<dbReference type="GO" id="GO:0020037">
    <property type="term" value="F:heme binding"/>
    <property type="evidence" value="ECO:0007669"/>
    <property type="project" value="InterPro"/>
</dbReference>
<dbReference type="InterPro" id="IPR003660">
    <property type="entry name" value="HAMP_dom"/>
</dbReference>
<dbReference type="eggNOG" id="COG0840">
    <property type="taxonomic scope" value="Bacteria"/>
</dbReference>
<dbReference type="InterPro" id="IPR004089">
    <property type="entry name" value="MCPsignal_dom"/>
</dbReference>
<keyword evidence="2 4" id="KW-0807">Transducer</keyword>
<dbReference type="STRING" id="207559.Dde_1752"/>
<dbReference type="InterPro" id="IPR024096">
    <property type="entry name" value="NO_sig/Golgi_transp_ligand-bd"/>
</dbReference>
<evidence type="ECO:0000313" key="10">
    <source>
        <dbReference type="Proteomes" id="UP000002710"/>
    </source>
</evidence>
<evidence type="ECO:0000256" key="6">
    <source>
        <dbReference type="SAM" id="Phobius"/>
    </source>
</evidence>
<protein>
    <submittedName>
        <fullName evidence="9">Methyl-accepting chemotaxis sensory transducer with HNOB (Heme) sensor</fullName>
    </submittedName>
</protein>
<accession>Q310U7</accession>
<dbReference type="RefSeq" id="WP_011367681.1">
    <property type="nucleotide sequence ID" value="NC_007519.1"/>
</dbReference>
<dbReference type="SUPFAM" id="SSF58104">
    <property type="entry name" value="Methyl-accepting chemotaxis protein (MCP) signaling domain"/>
    <property type="match status" value="1"/>
</dbReference>
<dbReference type="PANTHER" id="PTHR32089">
    <property type="entry name" value="METHYL-ACCEPTING CHEMOTAXIS PROTEIN MCPB"/>
    <property type="match status" value="1"/>
</dbReference>
<feature type="transmembrane region" description="Helical" evidence="6">
    <location>
        <begin position="317"/>
        <end position="337"/>
    </location>
</feature>
<dbReference type="InterPro" id="IPR038158">
    <property type="entry name" value="H-NOX_domain_sf"/>
</dbReference>
<dbReference type="GO" id="GO:0016020">
    <property type="term" value="C:membrane"/>
    <property type="evidence" value="ECO:0007669"/>
    <property type="project" value="UniProtKB-SubCell"/>
</dbReference>
<evidence type="ECO:0000256" key="5">
    <source>
        <dbReference type="SAM" id="Coils"/>
    </source>
</evidence>
<feature type="coiled-coil region" evidence="5">
    <location>
        <begin position="384"/>
        <end position="432"/>
    </location>
</feature>
<dbReference type="GO" id="GO:0006935">
    <property type="term" value="P:chemotaxis"/>
    <property type="evidence" value="ECO:0007669"/>
    <property type="project" value="UniProtKB-ARBA"/>
</dbReference>
<reference evidence="9 10" key="1">
    <citation type="journal article" date="2011" name="J. Bacteriol.">
        <title>Complete genome sequence and updated annotation of Desulfovibrio alaskensis G20.</title>
        <authorList>
            <person name="Hauser L.J."/>
            <person name="Land M.L."/>
            <person name="Brown S.D."/>
            <person name="Larimer F."/>
            <person name="Keller K.L."/>
            <person name="Rapp-Giles B.J."/>
            <person name="Price M.N."/>
            <person name="Lin M."/>
            <person name="Bruce D.C."/>
            <person name="Detter J.C."/>
            <person name="Tapia R."/>
            <person name="Han C.S."/>
            <person name="Goodwin L.A."/>
            <person name="Cheng J.F."/>
            <person name="Pitluck S."/>
            <person name="Copeland A."/>
            <person name="Lucas S."/>
            <person name="Nolan M."/>
            <person name="Lapidus A.L."/>
            <person name="Palumbo A.V."/>
            <person name="Wall J.D."/>
        </authorList>
    </citation>
    <scope>NUCLEOTIDE SEQUENCE [LARGE SCALE GENOMIC DNA]</scope>
    <source>
        <strain evidence="10">ATCC BAA 1058 / DSM 17464 / G20</strain>
    </source>
</reference>
<evidence type="ECO:0000256" key="3">
    <source>
        <dbReference type="ARBA" id="ARBA00029447"/>
    </source>
</evidence>
<keyword evidence="6" id="KW-0812">Transmembrane</keyword>
<sequence length="897" mass="98069">MRFLDSKSIELKLTLSSVVFLLPIAVLLYAFVAGIRYDIRFSELEIYGNRYQRPLQHALAAFPDVTGGLVTEDTAKVKAALAVIDSNLRSLAPVHAEVGDDLQFTPQGLALRDREDLLYSAVMNRWKKLAGGVEQSMLPDVRRMITDIGRMVTHGGDTSNLILDPDLDSYYLMDITLLAVPAAHIRLATIAETGSRLLRSQSVSRQEATELSIFAAQLKNDQERIQASFDTAMNEDQNFYGESPSLHKNIPPAFKQYAKANTALAAQLESMAAGNVPDGFMNSVSALSGSLAVLWDAADAEMTILLEKRISHYRNELYSSLALTLVALIMACFIVWASGSSIVKSLSVLVDYAERINGGDLTAEVHGVFSSSLLPLKNSIQSTVARLSAEKQSVLAQVEEARQKAQEAQVALNRTEEEQTALQEQKAELAGVGLKVNKLAEQVSVSSEILSSSADHQARGAEAQKEESEIVAAAIRQMMTTVNEVAGNASSTSHTASEGAESARRGVGLVTGAIEAVRSVSSSAEHLASVLNSLDGKAEEIGRIISVINDIADQTNLLALNAAIEAARAGDAGRGFAVVADEVRKLAEKTMSATKEVENAIVQIQTGSTAAVRSMDETKVHVEKSSKLSEDAGKALEDIMNNIEEMTARISQIATAAEEQSAATEEISGRIDKIYEIAVDAYEFSHEANRESTALVRLSTELHTLSSKFKNEQTDEGLLHESSGKMRGILPKIFMNFIKEIYGDDVFAHVSKTMGEPVFMPGNSYPDQVLRQMAEIVCQRTGEQPKLFFEKAGRASLQAFNRMYRQYFKGETLKEFLLAMNDIHRHLTKDNPGVRPPKFEYDDQGDTLVMTYKSQRDYGEYFVGIIKAAAEFKKEKVRISSEHAGKGRTTARVTFIK</sequence>
<dbReference type="GO" id="GO:0007165">
    <property type="term" value="P:signal transduction"/>
    <property type="evidence" value="ECO:0007669"/>
    <property type="project" value="UniProtKB-KW"/>
</dbReference>
<comment type="similarity">
    <text evidence="3">Belongs to the methyl-accepting chemotaxis (MCP) protein family.</text>
</comment>
<dbReference type="Pfam" id="PF00015">
    <property type="entry name" value="MCPsignal"/>
    <property type="match status" value="1"/>
</dbReference>
<evidence type="ECO:0000256" key="1">
    <source>
        <dbReference type="ARBA" id="ARBA00004370"/>
    </source>
</evidence>
<dbReference type="Proteomes" id="UP000002710">
    <property type="component" value="Chromosome"/>
</dbReference>
<keyword evidence="6" id="KW-1133">Transmembrane helix</keyword>
<name>Q310U7_OLEA2</name>
<dbReference type="FunFam" id="1.10.287.950:FF:000001">
    <property type="entry name" value="Methyl-accepting chemotaxis sensory transducer"/>
    <property type="match status" value="1"/>
</dbReference>
<dbReference type="KEGG" id="dde:Dde_1752"/>
<gene>
    <name evidence="9" type="ordered locus">Dde_1752</name>
</gene>
<keyword evidence="5" id="KW-0175">Coiled coil</keyword>
<dbReference type="SMART" id="SM00283">
    <property type="entry name" value="MA"/>
    <property type="match status" value="1"/>
</dbReference>
<evidence type="ECO:0000259" key="8">
    <source>
        <dbReference type="PROSITE" id="PS50885"/>
    </source>
</evidence>
<evidence type="ECO:0000256" key="2">
    <source>
        <dbReference type="ARBA" id="ARBA00023224"/>
    </source>
</evidence>
<feature type="domain" description="Methyl-accepting transducer" evidence="7">
    <location>
        <begin position="439"/>
        <end position="675"/>
    </location>
</feature>
<evidence type="ECO:0000313" key="9">
    <source>
        <dbReference type="EMBL" id="ABB38549.1"/>
    </source>
</evidence>